<accession>A0ABV5M5T6</accession>
<dbReference type="RefSeq" id="WP_223105138.1">
    <property type="nucleotide sequence ID" value="NZ_CP061913.1"/>
</dbReference>
<keyword evidence="4" id="KW-1185">Reference proteome</keyword>
<comment type="caution">
    <text evidence="3">The sequence shown here is derived from an EMBL/GenBank/DDBJ whole genome shotgun (WGS) entry which is preliminary data.</text>
</comment>
<feature type="compositionally biased region" description="Low complexity" evidence="1">
    <location>
        <begin position="271"/>
        <end position="282"/>
    </location>
</feature>
<gene>
    <name evidence="3" type="ORF">ACFFTR_14115</name>
</gene>
<evidence type="ECO:0000313" key="3">
    <source>
        <dbReference type="EMBL" id="MFB9444212.1"/>
    </source>
</evidence>
<proteinExistence type="predicted"/>
<organism evidence="3 4">
    <name type="scientific">Dactylosporangium vinaceum</name>
    <dbReference type="NCBI Taxonomy" id="53362"/>
    <lineage>
        <taxon>Bacteria</taxon>
        <taxon>Bacillati</taxon>
        <taxon>Actinomycetota</taxon>
        <taxon>Actinomycetes</taxon>
        <taxon>Micromonosporales</taxon>
        <taxon>Micromonosporaceae</taxon>
        <taxon>Dactylosporangium</taxon>
    </lineage>
</organism>
<dbReference type="EMBL" id="JBHMCA010000025">
    <property type="protein sequence ID" value="MFB9444212.1"/>
    <property type="molecule type" value="Genomic_DNA"/>
</dbReference>
<feature type="region of interest" description="Disordered" evidence="1">
    <location>
        <begin position="261"/>
        <end position="290"/>
    </location>
</feature>
<keyword evidence="2" id="KW-0472">Membrane</keyword>
<evidence type="ECO:0000256" key="2">
    <source>
        <dbReference type="SAM" id="Phobius"/>
    </source>
</evidence>
<evidence type="ECO:0000256" key="1">
    <source>
        <dbReference type="SAM" id="MobiDB-lite"/>
    </source>
</evidence>
<name>A0ABV5M5T6_9ACTN</name>
<evidence type="ECO:0000313" key="4">
    <source>
        <dbReference type="Proteomes" id="UP001589608"/>
    </source>
</evidence>
<reference evidence="3 4" key="1">
    <citation type="submission" date="2024-09" db="EMBL/GenBank/DDBJ databases">
        <authorList>
            <person name="Sun Q."/>
            <person name="Mori K."/>
        </authorList>
    </citation>
    <scope>NUCLEOTIDE SEQUENCE [LARGE SCALE GENOMIC DNA]</scope>
    <source>
        <strain evidence="3 4">JCM 3307</strain>
    </source>
</reference>
<protein>
    <submittedName>
        <fullName evidence="3">Uncharacterized protein</fullName>
    </submittedName>
</protein>
<keyword evidence="2" id="KW-0812">Transmembrane</keyword>
<keyword evidence="2" id="KW-1133">Transmembrane helix</keyword>
<feature type="transmembrane region" description="Helical" evidence="2">
    <location>
        <begin position="12"/>
        <end position="31"/>
    </location>
</feature>
<sequence>MGIFNSAGYNLTTLVIALLALAVGALGVWYARRALFPPKRRLAFYSLPPAPLLSGDAASAAGISVSHERQVLNDPHLVTISVENTGRHDVSSAQFDGGRPITIDLDSPIKAILKVSTTPHGGTYRHSVSGRSLSIGPDLLKVGSLLTVQALTEGRPAIEKLEDRATGHLLDVDLEFKDQHPANREFNRLARVWTLVGAVAGIASLIFVILTYVYAVSGASVSLSPDNGPAGTRVILSGGRAEKFAIVSAWIPEDSIAGSLLDVHSPGSDTSPRASGSSGAPSMEDTTDTRPKVFSLGQTQADEHGDFQLAFVVPQGLLKGPVEIDVSLRASGSTSYKYLVFHVR</sequence>
<feature type="transmembrane region" description="Helical" evidence="2">
    <location>
        <begin position="192"/>
        <end position="215"/>
    </location>
</feature>
<dbReference type="Proteomes" id="UP001589608">
    <property type="component" value="Unassembled WGS sequence"/>
</dbReference>